<keyword evidence="1" id="KW-0732">Signal</keyword>
<dbReference type="Proteomes" id="UP000178912">
    <property type="component" value="Unassembled WGS sequence"/>
</dbReference>
<name>A0A1E1LBA5_9HELO</name>
<dbReference type="AlphaFoldDB" id="A0A1E1LBA5"/>
<dbReference type="EMBL" id="FJUX01000099">
    <property type="protein sequence ID" value="CZT07820.1"/>
    <property type="molecule type" value="Genomic_DNA"/>
</dbReference>
<gene>
    <name evidence="2" type="ORF">RAG0_13139</name>
</gene>
<sequence>MAPNNLLWLCFSISPVARLTTSQARTSLVGFRTPYPLKCSRARTHSCIDVMLNHIPSKSPSPYPSSYPSHSQEDAISNFPLTHESETPIVQINSDLPTIEYRIL</sequence>
<organism evidence="2 3">
    <name type="scientific">Rhynchosporium agropyri</name>
    <dbReference type="NCBI Taxonomy" id="914238"/>
    <lineage>
        <taxon>Eukaryota</taxon>
        <taxon>Fungi</taxon>
        <taxon>Dikarya</taxon>
        <taxon>Ascomycota</taxon>
        <taxon>Pezizomycotina</taxon>
        <taxon>Leotiomycetes</taxon>
        <taxon>Helotiales</taxon>
        <taxon>Ploettnerulaceae</taxon>
        <taxon>Rhynchosporium</taxon>
    </lineage>
</organism>
<evidence type="ECO:0000313" key="3">
    <source>
        <dbReference type="Proteomes" id="UP000178912"/>
    </source>
</evidence>
<reference evidence="3" key="1">
    <citation type="submission" date="2016-03" db="EMBL/GenBank/DDBJ databases">
        <authorList>
            <person name="Guldener U."/>
        </authorList>
    </citation>
    <scope>NUCLEOTIDE SEQUENCE [LARGE SCALE GENOMIC DNA]</scope>
    <source>
        <strain evidence="3">04CH-RAC-A.6.1</strain>
    </source>
</reference>
<feature type="chain" id="PRO_5009446912" evidence="1">
    <location>
        <begin position="25"/>
        <end position="104"/>
    </location>
</feature>
<proteinExistence type="predicted"/>
<evidence type="ECO:0000256" key="1">
    <source>
        <dbReference type="SAM" id="SignalP"/>
    </source>
</evidence>
<protein>
    <submittedName>
        <fullName evidence="2">Uncharacterized protein</fullName>
    </submittedName>
</protein>
<accession>A0A1E1LBA5</accession>
<keyword evidence="3" id="KW-1185">Reference proteome</keyword>
<feature type="signal peptide" evidence="1">
    <location>
        <begin position="1"/>
        <end position="24"/>
    </location>
</feature>
<evidence type="ECO:0000313" key="2">
    <source>
        <dbReference type="EMBL" id="CZT07820.1"/>
    </source>
</evidence>